<gene>
    <name evidence="2" type="ORF">L596_013718</name>
</gene>
<sequence length="111" mass="12542">MAPGGNPIVYSESPDHSAQSNGFNGFTFLRKDLYKNKRQNVRNVQNVQNVRNVANFCQKQNATKSTSGNPHFWTRLVASVCSFESSRRDSHDALNRSSVAIIDHENRCDQK</sequence>
<evidence type="ECO:0000256" key="1">
    <source>
        <dbReference type="SAM" id="MobiDB-lite"/>
    </source>
</evidence>
<proteinExistence type="predicted"/>
<reference evidence="2 3" key="1">
    <citation type="journal article" date="2015" name="Genome Biol.">
        <title>Comparative genomics of Steinernema reveals deeply conserved gene regulatory networks.</title>
        <authorList>
            <person name="Dillman A.R."/>
            <person name="Macchietto M."/>
            <person name="Porter C.F."/>
            <person name="Rogers A."/>
            <person name="Williams B."/>
            <person name="Antoshechkin I."/>
            <person name="Lee M.M."/>
            <person name="Goodwin Z."/>
            <person name="Lu X."/>
            <person name="Lewis E.E."/>
            <person name="Goodrich-Blair H."/>
            <person name="Stock S.P."/>
            <person name="Adams B.J."/>
            <person name="Sternberg P.W."/>
            <person name="Mortazavi A."/>
        </authorList>
    </citation>
    <scope>NUCLEOTIDE SEQUENCE [LARGE SCALE GENOMIC DNA]</scope>
    <source>
        <strain evidence="2 3">ALL</strain>
    </source>
</reference>
<protein>
    <submittedName>
        <fullName evidence="2">Uncharacterized protein</fullName>
    </submittedName>
</protein>
<evidence type="ECO:0000313" key="2">
    <source>
        <dbReference type="EMBL" id="TKR89649.1"/>
    </source>
</evidence>
<accession>A0A4U5P100</accession>
<reference evidence="2 3" key="2">
    <citation type="journal article" date="2019" name="G3 (Bethesda)">
        <title>Hybrid Assembly of the Genome of the Entomopathogenic Nematode Steinernema carpocapsae Identifies the X-Chromosome.</title>
        <authorList>
            <person name="Serra L."/>
            <person name="Macchietto M."/>
            <person name="Macias-Munoz A."/>
            <person name="McGill C.J."/>
            <person name="Rodriguez I.M."/>
            <person name="Rodriguez B."/>
            <person name="Murad R."/>
            <person name="Mortazavi A."/>
        </authorList>
    </citation>
    <scope>NUCLEOTIDE SEQUENCE [LARGE SCALE GENOMIC DNA]</scope>
    <source>
        <strain evidence="2 3">ALL</strain>
    </source>
</reference>
<evidence type="ECO:0000313" key="3">
    <source>
        <dbReference type="Proteomes" id="UP000298663"/>
    </source>
</evidence>
<dbReference type="Proteomes" id="UP000298663">
    <property type="component" value="Unassembled WGS sequence"/>
</dbReference>
<name>A0A4U5P100_STECR</name>
<comment type="caution">
    <text evidence="2">The sequence shown here is derived from an EMBL/GenBank/DDBJ whole genome shotgun (WGS) entry which is preliminary data.</text>
</comment>
<feature type="region of interest" description="Disordered" evidence="1">
    <location>
        <begin position="1"/>
        <end position="22"/>
    </location>
</feature>
<dbReference type="EMBL" id="AZBU02000003">
    <property type="protein sequence ID" value="TKR89649.1"/>
    <property type="molecule type" value="Genomic_DNA"/>
</dbReference>
<organism evidence="2 3">
    <name type="scientific">Steinernema carpocapsae</name>
    <name type="common">Entomopathogenic nematode</name>
    <dbReference type="NCBI Taxonomy" id="34508"/>
    <lineage>
        <taxon>Eukaryota</taxon>
        <taxon>Metazoa</taxon>
        <taxon>Ecdysozoa</taxon>
        <taxon>Nematoda</taxon>
        <taxon>Chromadorea</taxon>
        <taxon>Rhabditida</taxon>
        <taxon>Tylenchina</taxon>
        <taxon>Panagrolaimomorpha</taxon>
        <taxon>Strongyloidoidea</taxon>
        <taxon>Steinernematidae</taxon>
        <taxon>Steinernema</taxon>
    </lineage>
</organism>
<dbReference type="AlphaFoldDB" id="A0A4U5P100"/>
<keyword evidence="3" id="KW-1185">Reference proteome</keyword>